<evidence type="ECO:0000313" key="3">
    <source>
        <dbReference type="Proteomes" id="UP000642819"/>
    </source>
</evidence>
<proteinExistence type="predicted"/>
<dbReference type="RefSeq" id="WP_189348547.1">
    <property type="nucleotide sequence ID" value="NZ_BMXK01000002.1"/>
</dbReference>
<comment type="caution">
    <text evidence="2">The sequence shown here is derived from an EMBL/GenBank/DDBJ whole genome shotgun (WGS) entry which is preliminary data.</text>
</comment>
<dbReference type="EMBL" id="BMXK01000002">
    <property type="protein sequence ID" value="GHD01176.1"/>
    <property type="molecule type" value="Genomic_DNA"/>
</dbReference>
<evidence type="ECO:0000313" key="2">
    <source>
        <dbReference type="EMBL" id="GHD01176.1"/>
    </source>
</evidence>
<accession>A0ABQ3GDF3</accession>
<gene>
    <name evidence="2" type="ORF">GCM10008096_04990</name>
</gene>
<evidence type="ECO:0008006" key="4">
    <source>
        <dbReference type="Google" id="ProtNLM"/>
    </source>
</evidence>
<dbReference type="Proteomes" id="UP000642819">
    <property type="component" value="Unassembled WGS sequence"/>
</dbReference>
<keyword evidence="3" id="KW-1185">Reference proteome</keyword>
<name>A0ABQ3GDF3_9MICC</name>
<sequence length="60" mass="6914">MTLEQLTLWLYLPVTHRLFTIKAEKANLFRRSYHNPGQGAFYSSPDTRATPPKITGKRPP</sequence>
<feature type="region of interest" description="Disordered" evidence="1">
    <location>
        <begin position="35"/>
        <end position="60"/>
    </location>
</feature>
<protein>
    <recommendedName>
        <fullName evidence="4">RES domain-containing protein</fullName>
    </recommendedName>
</protein>
<evidence type="ECO:0000256" key="1">
    <source>
        <dbReference type="SAM" id="MobiDB-lite"/>
    </source>
</evidence>
<reference evidence="3" key="1">
    <citation type="journal article" date="2019" name="Int. J. Syst. Evol. Microbiol.">
        <title>The Global Catalogue of Microorganisms (GCM) 10K type strain sequencing project: providing services to taxonomists for standard genome sequencing and annotation.</title>
        <authorList>
            <consortium name="The Broad Institute Genomics Platform"/>
            <consortium name="The Broad Institute Genome Sequencing Center for Infectious Disease"/>
            <person name="Wu L."/>
            <person name="Ma J."/>
        </authorList>
    </citation>
    <scope>NUCLEOTIDE SEQUENCE [LARGE SCALE GENOMIC DNA]</scope>
    <source>
        <strain evidence="3">KCTC 19466</strain>
    </source>
</reference>
<organism evidence="2 3">
    <name type="scientific">Zhihengliuella salsuginis</name>
    <dbReference type="NCBI Taxonomy" id="578222"/>
    <lineage>
        <taxon>Bacteria</taxon>
        <taxon>Bacillati</taxon>
        <taxon>Actinomycetota</taxon>
        <taxon>Actinomycetes</taxon>
        <taxon>Micrococcales</taxon>
        <taxon>Micrococcaceae</taxon>
        <taxon>Zhihengliuella</taxon>
    </lineage>
</organism>